<name>A0ABS8UCH5_9GAMM</name>
<dbReference type="SUPFAM" id="SSF55729">
    <property type="entry name" value="Acyl-CoA N-acyltransferases (Nat)"/>
    <property type="match status" value="1"/>
</dbReference>
<dbReference type="InterPro" id="IPR000182">
    <property type="entry name" value="GNAT_dom"/>
</dbReference>
<evidence type="ECO:0000259" key="1">
    <source>
        <dbReference type="PROSITE" id="PS51186"/>
    </source>
</evidence>
<accession>A0ABS8UCH5</accession>
<feature type="domain" description="N-acetyltransferase" evidence="1">
    <location>
        <begin position="23"/>
        <end position="187"/>
    </location>
</feature>
<dbReference type="Gene3D" id="3.40.630.30">
    <property type="match status" value="1"/>
</dbReference>
<sequence length="187" mass="20052">MTADTASATSPHGWPADFHATDVRATMLSDGDADLFVALYADPGTMRHVAPVLDHHAATRAFAAARRQMQAAPSVARYWRLDTVSGARGLLSLVPDADGRAAETGLLLPPAMQAQGVATTALGHLCDAVLRVGAFDALWTRHRVGHAAAMGLMQRLGFVPEAPADGWQRWRLDRRTWRALVDAPPAD</sequence>
<organism evidence="2 3">
    <name type="scientific">Luteimonas fraxinea</name>
    <dbReference type="NCBI Taxonomy" id="2901869"/>
    <lineage>
        <taxon>Bacteria</taxon>
        <taxon>Pseudomonadati</taxon>
        <taxon>Pseudomonadota</taxon>
        <taxon>Gammaproteobacteria</taxon>
        <taxon>Lysobacterales</taxon>
        <taxon>Lysobacteraceae</taxon>
        <taxon>Luteimonas</taxon>
    </lineage>
</organism>
<dbReference type="InterPro" id="IPR016181">
    <property type="entry name" value="Acyl_CoA_acyltransferase"/>
</dbReference>
<evidence type="ECO:0000313" key="3">
    <source>
        <dbReference type="Proteomes" id="UP001430360"/>
    </source>
</evidence>
<protein>
    <submittedName>
        <fullName evidence="2">GNAT family N-acetyltransferase</fullName>
    </submittedName>
</protein>
<gene>
    <name evidence="2" type="ORF">LTT95_08270</name>
</gene>
<dbReference type="PROSITE" id="PS51186">
    <property type="entry name" value="GNAT"/>
    <property type="match status" value="1"/>
</dbReference>
<evidence type="ECO:0000313" key="2">
    <source>
        <dbReference type="EMBL" id="MCD9096939.1"/>
    </source>
</evidence>
<dbReference type="Proteomes" id="UP001430360">
    <property type="component" value="Unassembled WGS sequence"/>
</dbReference>
<reference evidence="2" key="2">
    <citation type="journal article" date="2022" name="Syst. Appl. Microbiol.">
        <title>Physiological and genomic characterisation of Luteimonas fraxinea sp. nov., a bacterial species associated with trees tolerant to ash dieback.</title>
        <authorList>
            <person name="Ulrich K."/>
            <person name="Becker R."/>
            <person name="Behrendt U."/>
            <person name="Kube M."/>
            <person name="Schneck V."/>
            <person name="Ulrich A."/>
        </authorList>
    </citation>
    <scope>NUCLEOTIDE SEQUENCE</scope>
    <source>
        <strain evidence="2">A1P009</strain>
    </source>
</reference>
<reference evidence="2" key="1">
    <citation type="submission" date="2021-12" db="EMBL/GenBank/DDBJ databases">
        <authorList>
            <person name="Ulrich A."/>
        </authorList>
    </citation>
    <scope>NUCLEOTIDE SEQUENCE</scope>
    <source>
        <strain evidence="2">A1P009</strain>
    </source>
</reference>
<dbReference type="Pfam" id="PF13302">
    <property type="entry name" value="Acetyltransf_3"/>
    <property type="match status" value="1"/>
</dbReference>
<dbReference type="EMBL" id="JAJQKU010000002">
    <property type="protein sequence ID" value="MCD9096939.1"/>
    <property type="molecule type" value="Genomic_DNA"/>
</dbReference>
<comment type="caution">
    <text evidence="2">The sequence shown here is derived from an EMBL/GenBank/DDBJ whole genome shotgun (WGS) entry which is preliminary data.</text>
</comment>
<proteinExistence type="predicted"/>
<dbReference type="RefSeq" id="WP_232135862.1">
    <property type="nucleotide sequence ID" value="NZ_CP089507.1"/>
</dbReference>
<keyword evidence="3" id="KW-1185">Reference proteome</keyword>